<dbReference type="Proteomes" id="UP000503462">
    <property type="component" value="Chromosome 2"/>
</dbReference>
<dbReference type="InterPro" id="IPR009081">
    <property type="entry name" value="PP-bd_ACP"/>
</dbReference>
<dbReference type="InterPro" id="IPR013120">
    <property type="entry name" value="FAR_NAD-bd"/>
</dbReference>
<keyword evidence="5" id="KW-1185">Reference proteome</keyword>
<dbReference type="Gene3D" id="3.40.50.720">
    <property type="entry name" value="NAD(P)-binding Rossmann-like Domain"/>
    <property type="match status" value="1"/>
</dbReference>
<dbReference type="SUPFAM" id="SSF47336">
    <property type="entry name" value="ACP-like"/>
    <property type="match status" value="1"/>
</dbReference>
<dbReference type="InterPro" id="IPR045851">
    <property type="entry name" value="AMP-bd_C_sf"/>
</dbReference>
<dbReference type="Gene3D" id="3.40.50.12780">
    <property type="entry name" value="N-terminal domain of ligase-like"/>
    <property type="match status" value="1"/>
</dbReference>
<dbReference type="InterPro" id="IPR000873">
    <property type="entry name" value="AMP-dep_synth/lig_dom"/>
</dbReference>
<dbReference type="GO" id="GO:0031177">
    <property type="term" value="F:phosphopantetheine binding"/>
    <property type="evidence" value="ECO:0007669"/>
    <property type="project" value="InterPro"/>
</dbReference>
<dbReference type="InterPro" id="IPR020806">
    <property type="entry name" value="PKS_PP-bd"/>
</dbReference>
<dbReference type="Pfam" id="PF00550">
    <property type="entry name" value="PP-binding"/>
    <property type="match status" value="1"/>
</dbReference>
<dbReference type="OrthoDB" id="416786at2759"/>
<dbReference type="NCBIfam" id="TIGR01733">
    <property type="entry name" value="AA-adenyl-dom"/>
    <property type="match status" value="1"/>
</dbReference>
<keyword evidence="2" id="KW-0597">Phosphoprotein</keyword>
<feature type="domain" description="Carrier" evidence="3">
    <location>
        <begin position="517"/>
        <end position="595"/>
    </location>
</feature>
<protein>
    <recommendedName>
        <fullName evidence="3">Carrier domain-containing protein</fullName>
    </recommendedName>
</protein>
<name>A0A6H0XSS4_9PEZI</name>
<dbReference type="AlphaFoldDB" id="A0A6H0XSS4"/>
<keyword evidence="1" id="KW-0596">Phosphopantetheine</keyword>
<organism evidence="4 5">
    <name type="scientific">Peltaster fructicola</name>
    <dbReference type="NCBI Taxonomy" id="286661"/>
    <lineage>
        <taxon>Eukaryota</taxon>
        <taxon>Fungi</taxon>
        <taxon>Dikarya</taxon>
        <taxon>Ascomycota</taxon>
        <taxon>Pezizomycotina</taxon>
        <taxon>Dothideomycetes</taxon>
        <taxon>Dothideomycetes incertae sedis</taxon>
        <taxon>Peltaster</taxon>
    </lineage>
</organism>
<dbReference type="InterPro" id="IPR036291">
    <property type="entry name" value="NAD(P)-bd_dom_sf"/>
</dbReference>
<evidence type="ECO:0000313" key="5">
    <source>
        <dbReference type="Proteomes" id="UP000503462"/>
    </source>
</evidence>
<evidence type="ECO:0000256" key="1">
    <source>
        <dbReference type="ARBA" id="ARBA00022450"/>
    </source>
</evidence>
<proteinExistence type="predicted"/>
<dbReference type="InterPro" id="IPR010071">
    <property type="entry name" value="AA_adenyl_dom"/>
</dbReference>
<dbReference type="SUPFAM" id="SSF51735">
    <property type="entry name" value="NAD(P)-binding Rossmann-fold domains"/>
    <property type="match status" value="1"/>
</dbReference>
<evidence type="ECO:0000256" key="2">
    <source>
        <dbReference type="ARBA" id="ARBA00022553"/>
    </source>
</evidence>
<dbReference type="EMBL" id="CP051140">
    <property type="protein sequence ID" value="QIW97725.1"/>
    <property type="molecule type" value="Genomic_DNA"/>
</dbReference>
<dbReference type="SMART" id="SM00823">
    <property type="entry name" value="PKS_PP"/>
    <property type="match status" value="1"/>
</dbReference>
<dbReference type="SUPFAM" id="SSF56801">
    <property type="entry name" value="Acetyl-CoA synthetase-like"/>
    <property type="match status" value="1"/>
</dbReference>
<dbReference type="PANTHER" id="PTHR44845:SF4">
    <property type="entry name" value="NONRIBOSOMAL PEPTIDE SYNTHASE INPA"/>
    <property type="match status" value="1"/>
</dbReference>
<dbReference type="Pfam" id="PF00501">
    <property type="entry name" value="AMP-binding"/>
    <property type="match status" value="1"/>
</dbReference>
<evidence type="ECO:0000259" key="3">
    <source>
        <dbReference type="PROSITE" id="PS50075"/>
    </source>
</evidence>
<reference evidence="4 5" key="1">
    <citation type="journal article" date="2016" name="Sci. Rep.">
        <title>Peltaster fructicola genome reveals evolution from an invasive phytopathogen to an ectophytic parasite.</title>
        <authorList>
            <person name="Xu C."/>
            <person name="Chen H."/>
            <person name="Gleason M.L."/>
            <person name="Xu J.R."/>
            <person name="Liu H."/>
            <person name="Zhang R."/>
            <person name="Sun G."/>
        </authorList>
    </citation>
    <scope>NUCLEOTIDE SEQUENCE [LARGE SCALE GENOMIC DNA]</scope>
    <source>
        <strain evidence="4 5">LNHT1506</strain>
    </source>
</reference>
<dbReference type="PROSITE" id="PS50075">
    <property type="entry name" value="CARRIER"/>
    <property type="match status" value="1"/>
</dbReference>
<dbReference type="PANTHER" id="PTHR44845">
    <property type="entry name" value="CARRIER DOMAIN-CONTAINING PROTEIN"/>
    <property type="match status" value="1"/>
</dbReference>
<evidence type="ECO:0000313" key="4">
    <source>
        <dbReference type="EMBL" id="QIW97725.1"/>
    </source>
</evidence>
<dbReference type="Gene3D" id="1.10.1200.10">
    <property type="entry name" value="ACP-like"/>
    <property type="match status" value="1"/>
</dbReference>
<dbReference type="CDD" id="cd05918">
    <property type="entry name" value="A_NRPS_SidN3_like"/>
    <property type="match status" value="1"/>
</dbReference>
<gene>
    <name evidence="4" type="ORF">AMS68_003243</name>
</gene>
<dbReference type="InterPro" id="IPR036736">
    <property type="entry name" value="ACP-like_sf"/>
</dbReference>
<dbReference type="InterPro" id="IPR042099">
    <property type="entry name" value="ANL_N_sf"/>
</dbReference>
<accession>A0A6H0XSS4</accession>
<sequence length="1003" mass="110104">MVSQLAADQPDLMAVQAWDGRLSYRQLEEHSTSLAMLLVAKQVGKGQIVPILMEKGIWSVIAMLGVMKSGAASVLLDCSQPLQRLHTISQQVDASLVLTTSHHEQLAARLGDVQVITLSEASLTSTLSTSLPKVTPNDTVYAVATSGTTGTPKIAAITHTNLASAIYHQRQVYCFNEQTRFIDLGASAFDISWLIWHVLTVGGTVCMPSDEERRSDPARAIGTFAASATIITPSVARLISTDDVPTLQTVLLGGEALLKDDINAWGETRIVHNAYGPAECTIVTVHWSGNGKQDMDAPIGFGVGAITWVVDQSNVQTLCTIGETGELCLEGPLVGLGYVNDPVKTAASFIDSPEWIQRGSRTHRGRRGRLYRTGDLVRYGADGTLHYIGRKDNQVKIRGQRAELGEIEGAIRQLLPFKSGLRIAVELVQQPDKNRSRLVVFITMPTYEDAVSMAQDAEMATSELNRALIERLPSYMVPDSWIPLSHFPVGTTGKLDRAILRTMVPLQTIADEANTEGVHSGREAQLRDIWARILHLQPENISDKLTFTQHGGDSISNMSLIVALRKTFDVKVPVTALGRSDLTLSVLAKLLDEHEASAAKEQKTSSNFQPQTIARILRSKVRTVHSKHNQRACKVGSDVFLTGASGYLGVGILYHLLQYSTFHRLIVLVRPSKTQSGLERIKRAARLAGWWNEALSSRIIVWEGDLAKPWFDLRQQQWDVLCGRQGNVEAIVHNGAAVDWSSDYYQLKATNVESTIQLLRAAASSERLQRFVYISGGRLAMDQDTSEVVETGYDQTKQVSEHLMLLLASTANKDASKYSVIKPGLVIGGLINTVANTDDFLWRVVKCAIQLKARPDEPAESQLLISLVDQVAEQVLNQLVAAKPSAYKLAVNTLPVQLFWDAVEEQMQLPLQVTSPATWRKLVHESVTLQQETHPLWPVLHLIDEPLGNAVPTGVALGDDHKLMMAAVRANIAQLCRVGFLKTTASEASASGMVEEMWTRRKL</sequence>
<dbReference type="Pfam" id="PF07993">
    <property type="entry name" value="NAD_binding_4"/>
    <property type="match status" value="1"/>
</dbReference>
<dbReference type="Gene3D" id="3.30.300.30">
    <property type="match status" value="1"/>
</dbReference>